<dbReference type="PANTHER" id="PTHR33048:SF2">
    <property type="entry name" value="SRPK"/>
    <property type="match status" value="1"/>
</dbReference>
<keyword evidence="4 7" id="KW-0472">Membrane</keyword>
<feature type="transmembrane region" description="Helical" evidence="7">
    <location>
        <begin position="40"/>
        <end position="59"/>
    </location>
</feature>
<feature type="region of interest" description="Disordered" evidence="6">
    <location>
        <begin position="304"/>
        <end position="354"/>
    </location>
</feature>
<evidence type="ECO:0000256" key="3">
    <source>
        <dbReference type="ARBA" id="ARBA00022989"/>
    </source>
</evidence>
<feature type="compositionally biased region" description="Polar residues" evidence="6">
    <location>
        <begin position="345"/>
        <end position="354"/>
    </location>
</feature>
<reference evidence="9" key="1">
    <citation type="submission" date="2023-01" db="EMBL/GenBank/DDBJ databases">
        <authorList>
            <person name="Van Ghelder C."/>
            <person name="Rancurel C."/>
        </authorList>
    </citation>
    <scope>NUCLEOTIDE SEQUENCE</scope>
    <source>
        <strain evidence="9">CNCM I-4278</strain>
    </source>
</reference>
<comment type="caution">
    <text evidence="9">The sequence shown here is derived from an EMBL/GenBank/DDBJ whole genome shotgun (WGS) entry which is preliminary data.</text>
</comment>
<feature type="transmembrane region" description="Helical" evidence="7">
    <location>
        <begin position="205"/>
        <end position="223"/>
    </location>
</feature>
<comment type="subcellular location">
    <subcellularLocation>
        <location evidence="1">Membrane</location>
        <topology evidence="1">Multi-pass membrane protein</topology>
    </subcellularLocation>
</comment>
<feature type="transmembrane region" description="Helical" evidence="7">
    <location>
        <begin position="92"/>
        <end position="113"/>
    </location>
</feature>
<evidence type="ECO:0000259" key="8">
    <source>
        <dbReference type="Pfam" id="PF20684"/>
    </source>
</evidence>
<accession>A0A9W4UMF9</accession>
<evidence type="ECO:0000256" key="7">
    <source>
        <dbReference type="SAM" id="Phobius"/>
    </source>
</evidence>
<evidence type="ECO:0000313" key="10">
    <source>
        <dbReference type="Proteomes" id="UP001152607"/>
    </source>
</evidence>
<protein>
    <recommendedName>
        <fullName evidence="8">Rhodopsin domain-containing protein</fullName>
    </recommendedName>
</protein>
<feature type="compositionally biased region" description="Basic and acidic residues" evidence="6">
    <location>
        <begin position="314"/>
        <end position="339"/>
    </location>
</feature>
<name>A0A9W4UMF9_9PLEO</name>
<dbReference type="EMBL" id="CAOQHR010000008">
    <property type="protein sequence ID" value="CAI6338866.1"/>
    <property type="molecule type" value="Genomic_DNA"/>
</dbReference>
<dbReference type="InterPro" id="IPR049326">
    <property type="entry name" value="Rhodopsin_dom_fungi"/>
</dbReference>
<dbReference type="PANTHER" id="PTHR33048">
    <property type="entry name" value="PTH11-LIKE INTEGRAL MEMBRANE PROTEIN (AFU_ORTHOLOGUE AFUA_5G11245)"/>
    <property type="match status" value="1"/>
</dbReference>
<sequence length="354" mass="39736">MSNPFQIEAWSEYGVGMAILLVRIAYRCTQVGLKWEGDDYFAVLACVFFTAELSMLELIGQNGSITGLSDEIALTLTEEQKVKIVYGSKCLLAGWIVYTTLIWCLKACMLFFYCRLTFNLQQKRLVKITGAICVAAYLATITVFLTHCHPLPRLWQVYPYPGDDCALNISKYLALVVTNVTTDLMILYIPLPLLWTVQIPLRRKILFGFWLCTGVFIMIATILRCVICLQDVSQINVGTIWSIRETFVGIIAVNLPVLKPFLSAATSKISSAAKLSSQRSESANMMPDSMRLSHVNRHGKKRTVHEITAADNSSEERIMHHSEDGRASTEHSRERDDMGGIKVTKSYNVQSGTR</sequence>
<dbReference type="OrthoDB" id="2988756at2759"/>
<evidence type="ECO:0000313" key="9">
    <source>
        <dbReference type="EMBL" id="CAI6338866.1"/>
    </source>
</evidence>
<dbReference type="AlphaFoldDB" id="A0A9W4UMF9"/>
<evidence type="ECO:0000256" key="5">
    <source>
        <dbReference type="ARBA" id="ARBA00038359"/>
    </source>
</evidence>
<feature type="transmembrane region" description="Helical" evidence="7">
    <location>
        <begin position="172"/>
        <end position="193"/>
    </location>
</feature>
<dbReference type="Pfam" id="PF20684">
    <property type="entry name" value="Fung_rhodopsin"/>
    <property type="match status" value="1"/>
</dbReference>
<keyword evidence="2 7" id="KW-0812">Transmembrane</keyword>
<evidence type="ECO:0000256" key="1">
    <source>
        <dbReference type="ARBA" id="ARBA00004141"/>
    </source>
</evidence>
<evidence type="ECO:0000256" key="6">
    <source>
        <dbReference type="SAM" id="MobiDB-lite"/>
    </source>
</evidence>
<organism evidence="9 10">
    <name type="scientific">Periconia digitata</name>
    <dbReference type="NCBI Taxonomy" id="1303443"/>
    <lineage>
        <taxon>Eukaryota</taxon>
        <taxon>Fungi</taxon>
        <taxon>Dikarya</taxon>
        <taxon>Ascomycota</taxon>
        <taxon>Pezizomycotina</taxon>
        <taxon>Dothideomycetes</taxon>
        <taxon>Pleosporomycetidae</taxon>
        <taxon>Pleosporales</taxon>
        <taxon>Massarineae</taxon>
        <taxon>Periconiaceae</taxon>
        <taxon>Periconia</taxon>
    </lineage>
</organism>
<dbReference type="InterPro" id="IPR052337">
    <property type="entry name" value="SAT4-like"/>
</dbReference>
<dbReference type="GO" id="GO:0016020">
    <property type="term" value="C:membrane"/>
    <property type="evidence" value="ECO:0007669"/>
    <property type="project" value="UniProtKB-SubCell"/>
</dbReference>
<keyword evidence="10" id="KW-1185">Reference proteome</keyword>
<comment type="similarity">
    <text evidence="5">Belongs to the SAT4 family.</text>
</comment>
<gene>
    <name evidence="9" type="ORF">PDIGIT_LOCUS12002</name>
</gene>
<feature type="transmembrane region" description="Helical" evidence="7">
    <location>
        <begin position="12"/>
        <end position="28"/>
    </location>
</feature>
<evidence type="ECO:0000256" key="2">
    <source>
        <dbReference type="ARBA" id="ARBA00022692"/>
    </source>
</evidence>
<keyword evidence="3 7" id="KW-1133">Transmembrane helix</keyword>
<dbReference type="Proteomes" id="UP001152607">
    <property type="component" value="Unassembled WGS sequence"/>
</dbReference>
<evidence type="ECO:0000256" key="4">
    <source>
        <dbReference type="ARBA" id="ARBA00023136"/>
    </source>
</evidence>
<feature type="domain" description="Rhodopsin" evidence="8">
    <location>
        <begin position="23"/>
        <end position="263"/>
    </location>
</feature>
<proteinExistence type="inferred from homology"/>
<feature type="transmembrane region" description="Helical" evidence="7">
    <location>
        <begin position="125"/>
        <end position="145"/>
    </location>
</feature>